<comment type="caution">
    <text evidence="2">The sequence shown here is derived from an EMBL/GenBank/DDBJ whole genome shotgun (WGS) entry which is preliminary data.</text>
</comment>
<accession>A0A420E4U1</accession>
<reference evidence="2 3" key="1">
    <citation type="submission" date="2018-09" db="EMBL/GenBank/DDBJ databases">
        <title>Genomic Encyclopedia of Archaeal and Bacterial Type Strains, Phase II (KMG-II): from individual species to whole genera.</title>
        <authorList>
            <person name="Goeker M."/>
        </authorList>
    </citation>
    <scope>NUCLEOTIDE SEQUENCE [LARGE SCALE GENOMIC DNA]</scope>
    <source>
        <strain evidence="2 3">DSM 16505</strain>
    </source>
</reference>
<feature type="transmembrane region" description="Helical" evidence="1">
    <location>
        <begin position="6"/>
        <end position="26"/>
    </location>
</feature>
<evidence type="ECO:0000313" key="3">
    <source>
        <dbReference type="Proteomes" id="UP000285780"/>
    </source>
</evidence>
<proteinExistence type="predicted"/>
<organism evidence="2 3">
    <name type="scientific">Tenacibaculum lutimaris</name>
    <dbReference type="NCBI Taxonomy" id="285258"/>
    <lineage>
        <taxon>Bacteria</taxon>
        <taxon>Pseudomonadati</taxon>
        <taxon>Bacteroidota</taxon>
        <taxon>Flavobacteriia</taxon>
        <taxon>Flavobacteriales</taxon>
        <taxon>Flavobacteriaceae</taxon>
        <taxon>Tenacibaculum</taxon>
    </lineage>
</organism>
<evidence type="ECO:0000313" key="2">
    <source>
        <dbReference type="EMBL" id="RKF05108.1"/>
    </source>
</evidence>
<sequence length="58" mass="6875">MSKRSTYLYGIFLTIVVGTLLCWYLCCKKHYCAIEKQQHVIHNDKNQESTKINLKQKL</sequence>
<gene>
    <name evidence="2" type="ORF">C8N26_0508</name>
</gene>
<keyword evidence="1" id="KW-0812">Transmembrane</keyword>
<keyword evidence="3" id="KW-1185">Reference proteome</keyword>
<dbReference type="EMBL" id="RAQM01000006">
    <property type="protein sequence ID" value="RKF05108.1"/>
    <property type="molecule type" value="Genomic_DNA"/>
</dbReference>
<dbReference type="AlphaFoldDB" id="A0A420E4U1"/>
<evidence type="ECO:0000256" key="1">
    <source>
        <dbReference type="SAM" id="Phobius"/>
    </source>
</evidence>
<dbReference type="Proteomes" id="UP000285780">
    <property type="component" value="Unassembled WGS sequence"/>
</dbReference>
<name>A0A420E4U1_9FLAO</name>
<keyword evidence="1" id="KW-0472">Membrane</keyword>
<protein>
    <submittedName>
        <fullName evidence="2">Uncharacterized protein</fullName>
    </submittedName>
</protein>
<keyword evidence="1" id="KW-1133">Transmembrane helix</keyword>